<sequence length="290" mass="33448">MAIIDANEASWRRSVHAERVDAVLGTATHEERIADPVEAFLWTYYSYRPRELRRYHPGALDTFTDDEVSTWRGYGPRAGGFGVRLDFIEQRRSTLEFVTGFLRATGNRTAQHGCFGMHEWAMVYQQPQDEVRHAAWPLRLGTEATNKVVEEVGVRCTHFDAYRFFTPAAVPLNAFNPTRESQRELDQPGCIHANMDLYKWAYKLSPILPSEMVLDAFENARRLREIDMRASPYDLGSMSMEPIRVETPEGRIEYANEQRRLAKESMPIRNAIADYCEQVMNLTEAFDEVQ</sequence>
<gene>
    <name evidence="1" type="ORF">GALL_342730</name>
</gene>
<reference evidence="1" key="1">
    <citation type="submission" date="2016-10" db="EMBL/GenBank/DDBJ databases">
        <title>Sequence of Gallionella enrichment culture.</title>
        <authorList>
            <person name="Poehlein A."/>
            <person name="Muehling M."/>
            <person name="Daniel R."/>
        </authorList>
    </citation>
    <scope>NUCLEOTIDE SEQUENCE</scope>
</reference>
<dbReference type="AlphaFoldDB" id="A0A1J5QK50"/>
<organism evidence="1">
    <name type="scientific">mine drainage metagenome</name>
    <dbReference type="NCBI Taxonomy" id="410659"/>
    <lineage>
        <taxon>unclassified sequences</taxon>
        <taxon>metagenomes</taxon>
        <taxon>ecological metagenomes</taxon>
    </lineage>
</organism>
<name>A0A1J5QK50_9ZZZZ</name>
<evidence type="ECO:0008006" key="2">
    <source>
        <dbReference type="Google" id="ProtNLM"/>
    </source>
</evidence>
<dbReference type="EMBL" id="MLJW01000660">
    <property type="protein sequence ID" value="OIQ83921.1"/>
    <property type="molecule type" value="Genomic_DNA"/>
</dbReference>
<proteinExistence type="predicted"/>
<evidence type="ECO:0000313" key="1">
    <source>
        <dbReference type="EMBL" id="OIQ83921.1"/>
    </source>
</evidence>
<protein>
    <recommendedName>
        <fullName evidence="2">3-methyladenine DNA glycosylase</fullName>
    </recommendedName>
</protein>
<accession>A0A1J5QK50</accession>
<comment type="caution">
    <text evidence="1">The sequence shown here is derived from an EMBL/GenBank/DDBJ whole genome shotgun (WGS) entry which is preliminary data.</text>
</comment>